<name>A0A137P522_CONC2</name>
<gene>
    <name evidence="1" type="ORF">CONCODRAFT_7341</name>
</gene>
<protein>
    <submittedName>
        <fullName evidence="1">Uncharacterized protein</fullName>
    </submittedName>
</protein>
<dbReference type="Proteomes" id="UP000070444">
    <property type="component" value="Unassembled WGS sequence"/>
</dbReference>
<keyword evidence="2" id="KW-1185">Reference proteome</keyword>
<accession>A0A137P522</accession>
<dbReference type="EMBL" id="KQ964512">
    <property type="protein sequence ID" value="KXN70105.1"/>
    <property type="molecule type" value="Genomic_DNA"/>
</dbReference>
<evidence type="ECO:0000313" key="1">
    <source>
        <dbReference type="EMBL" id="KXN70105.1"/>
    </source>
</evidence>
<reference evidence="1 2" key="1">
    <citation type="journal article" date="2015" name="Genome Biol. Evol.">
        <title>Phylogenomic analyses indicate that early fungi evolved digesting cell walls of algal ancestors of land plants.</title>
        <authorList>
            <person name="Chang Y."/>
            <person name="Wang S."/>
            <person name="Sekimoto S."/>
            <person name="Aerts A.L."/>
            <person name="Choi C."/>
            <person name="Clum A."/>
            <person name="LaButti K.M."/>
            <person name="Lindquist E.A."/>
            <person name="Yee Ngan C."/>
            <person name="Ohm R.A."/>
            <person name="Salamov A.A."/>
            <person name="Grigoriev I.V."/>
            <person name="Spatafora J.W."/>
            <person name="Berbee M.L."/>
        </authorList>
    </citation>
    <scope>NUCLEOTIDE SEQUENCE [LARGE SCALE GENOMIC DNA]</scope>
    <source>
        <strain evidence="1 2">NRRL 28638</strain>
    </source>
</reference>
<proteinExistence type="predicted"/>
<dbReference type="OrthoDB" id="4360026at2759"/>
<sequence>MDNPNFKFILNRALIGAQEAHVTSLVDEFLRLADKDTAHGYVVDHQLMITYPEIVIVNGHQRMKGFADIAVTVMINNIPLLVIECKSDDQPATRRWGIEQVSGYAMSGDFPYAMLATNTRVTMFRRVTVDEIPMLERTHDFYIRNQAEEISPFEFIFPNHLTNRIRFPHVASEETYREIYKLYPQLETGVAKACVIGGYRGLYDEINIHLERPNGYSRDITDLMVGMENTRLMVNDVIYKTSFDDSTHDPEDFGDDNKSIILDFLTSGISATVNFVTPKFNPKLQLNSRCALLPIKASLVRLTTVGYTEDFLLKGLSLGPLYLEVNNPQNCLKESLKTKSFLHYNTLKEIISNDEKHGGNVELKRNALLLPAEWYNVYCLYVTFITTGADWQLLMYNPSFQLSTKMVFTTSDMEDDKEEWIHFDQGEMLTEYKNHHNLLDSSPFLFSLILPTVACNFRVLRKNGHGTIKPIIVAGDGRSFWGNNSEGR</sequence>
<evidence type="ECO:0000313" key="2">
    <source>
        <dbReference type="Proteomes" id="UP000070444"/>
    </source>
</evidence>
<dbReference type="AlphaFoldDB" id="A0A137P522"/>
<organism evidence="1 2">
    <name type="scientific">Conidiobolus coronatus (strain ATCC 28846 / CBS 209.66 / NRRL 28638)</name>
    <name type="common">Delacroixia coronata</name>
    <dbReference type="NCBI Taxonomy" id="796925"/>
    <lineage>
        <taxon>Eukaryota</taxon>
        <taxon>Fungi</taxon>
        <taxon>Fungi incertae sedis</taxon>
        <taxon>Zoopagomycota</taxon>
        <taxon>Entomophthoromycotina</taxon>
        <taxon>Entomophthoromycetes</taxon>
        <taxon>Entomophthorales</taxon>
        <taxon>Ancylistaceae</taxon>
        <taxon>Conidiobolus</taxon>
    </lineage>
</organism>